<dbReference type="Pfam" id="PF09335">
    <property type="entry name" value="VTT_dom"/>
    <property type="match status" value="1"/>
</dbReference>
<dbReference type="PANTHER" id="PTHR42709:SF4">
    <property type="entry name" value="INNER MEMBRANE PROTEIN YQAA"/>
    <property type="match status" value="1"/>
</dbReference>
<dbReference type="Proteomes" id="UP000460298">
    <property type="component" value="Unassembled WGS sequence"/>
</dbReference>
<evidence type="ECO:0000313" key="4">
    <source>
        <dbReference type="Proteomes" id="UP000460298"/>
    </source>
</evidence>
<feature type="transmembrane region" description="Helical" evidence="1">
    <location>
        <begin position="85"/>
        <end position="106"/>
    </location>
</feature>
<evidence type="ECO:0000256" key="1">
    <source>
        <dbReference type="SAM" id="Phobius"/>
    </source>
</evidence>
<name>A0A833H3V8_9LEPT</name>
<keyword evidence="1" id="KW-1133">Transmembrane helix</keyword>
<dbReference type="PANTHER" id="PTHR42709">
    <property type="entry name" value="ALKALINE PHOSPHATASE LIKE PROTEIN"/>
    <property type="match status" value="1"/>
</dbReference>
<keyword evidence="1" id="KW-0472">Membrane</keyword>
<evidence type="ECO:0000313" key="3">
    <source>
        <dbReference type="EMBL" id="KAB2934391.1"/>
    </source>
</evidence>
<protein>
    <submittedName>
        <fullName evidence="3">DedA family protein</fullName>
    </submittedName>
</protein>
<accession>A0A833H3V8</accession>
<proteinExistence type="predicted"/>
<dbReference type="InterPro" id="IPR032816">
    <property type="entry name" value="VTT_dom"/>
</dbReference>
<reference evidence="3 4" key="1">
    <citation type="submission" date="2019-10" db="EMBL/GenBank/DDBJ databases">
        <title>Extracellular Electron Transfer in a Candidatus Methanoperedens spp. Enrichment Culture.</title>
        <authorList>
            <person name="Berger S."/>
            <person name="Rangel Shaw D."/>
            <person name="Berben T."/>
            <person name="In 'T Zandt M."/>
            <person name="Frank J."/>
            <person name="Reimann J."/>
            <person name="Jetten M.S.M."/>
            <person name="Welte C.U."/>
        </authorList>
    </citation>
    <scope>NUCLEOTIDE SEQUENCE [LARGE SCALE GENOMIC DNA]</scope>
    <source>
        <strain evidence="3">SB12</strain>
    </source>
</reference>
<organism evidence="3 4">
    <name type="scientific">Leptonema illini</name>
    <dbReference type="NCBI Taxonomy" id="183"/>
    <lineage>
        <taxon>Bacteria</taxon>
        <taxon>Pseudomonadati</taxon>
        <taxon>Spirochaetota</taxon>
        <taxon>Spirochaetia</taxon>
        <taxon>Leptospirales</taxon>
        <taxon>Leptospiraceae</taxon>
        <taxon>Leptonema</taxon>
    </lineage>
</organism>
<gene>
    <name evidence="3" type="ORF">F9K24_05030</name>
</gene>
<feature type="transmembrane region" description="Helical" evidence="1">
    <location>
        <begin position="46"/>
        <end position="64"/>
    </location>
</feature>
<feature type="domain" description="VTT" evidence="2">
    <location>
        <begin position="33"/>
        <end position="128"/>
    </location>
</feature>
<evidence type="ECO:0000259" key="2">
    <source>
        <dbReference type="Pfam" id="PF09335"/>
    </source>
</evidence>
<sequence>MIDALITDYGGPGLAAVSFLAATLLPFSSEAALLLALHAGLPAVQAVSYASVGNGLACLFNYWLGYKGGALAAEKIRASKSGNAAWSLLHRFGGLTLLLSWLPVIGDPITVLAGFARISLRLFVPVVLALRVGRYVLLASL</sequence>
<dbReference type="AlphaFoldDB" id="A0A833H3V8"/>
<keyword evidence="1" id="KW-0812">Transmembrane</keyword>
<dbReference type="EMBL" id="WBUI01000003">
    <property type="protein sequence ID" value="KAB2934391.1"/>
    <property type="molecule type" value="Genomic_DNA"/>
</dbReference>
<dbReference type="InterPro" id="IPR051311">
    <property type="entry name" value="DedA_domain"/>
</dbReference>
<comment type="caution">
    <text evidence="3">The sequence shown here is derived from an EMBL/GenBank/DDBJ whole genome shotgun (WGS) entry which is preliminary data.</text>
</comment>